<comment type="catalytic activity">
    <reaction evidence="4">
        <text>a 2'-deoxyribonucleoside 5'-triphosphate + H2O = a 2'-deoxyribonucleoside 5'-phosphate + diphosphate + H(+)</text>
        <dbReference type="Rhea" id="RHEA:44644"/>
        <dbReference type="ChEBI" id="CHEBI:15377"/>
        <dbReference type="ChEBI" id="CHEBI:15378"/>
        <dbReference type="ChEBI" id="CHEBI:33019"/>
        <dbReference type="ChEBI" id="CHEBI:61560"/>
        <dbReference type="ChEBI" id="CHEBI:65317"/>
        <dbReference type="EC" id="3.6.1.9"/>
    </reaction>
</comment>
<evidence type="ECO:0000313" key="5">
    <source>
        <dbReference type="EMBL" id="QEX19880.1"/>
    </source>
</evidence>
<dbReference type="HAMAP" id="MF_00528">
    <property type="entry name" value="Maf"/>
    <property type="match status" value="1"/>
</dbReference>
<dbReference type="CDD" id="cd00555">
    <property type="entry name" value="Maf"/>
    <property type="match status" value="1"/>
</dbReference>
<comment type="cofactor">
    <cofactor evidence="1 4">
        <name>a divalent metal cation</name>
        <dbReference type="ChEBI" id="CHEBI:60240"/>
    </cofactor>
</comment>
<keyword evidence="4" id="KW-0963">Cytoplasm</keyword>
<accession>A0A5J6MUU5</accession>
<evidence type="ECO:0000256" key="2">
    <source>
        <dbReference type="ARBA" id="ARBA00022801"/>
    </source>
</evidence>
<gene>
    <name evidence="5" type="ORF">FRZ44_51950</name>
</gene>
<dbReference type="Proteomes" id="UP000326202">
    <property type="component" value="Chromosome"/>
</dbReference>
<keyword evidence="2 4" id="KW-0378">Hydrolase</keyword>
<dbReference type="Gene3D" id="3.90.950.10">
    <property type="match status" value="1"/>
</dbReference>
<comment type="caution">
    <text evidence="4">Lacks conserved residue(s) required for the propagation of feature annotation.</text>
</comment>
<dbReference type="GO" id="GO:0005737">
    <property type="term" value="C:cytoplasm"/>
    <property type="evidence" value="ECO:0007669"/>
    <property type="project" value="UniProtKB-SubCell"/>
</dbReference>
<proteinExistence type="inferred from homology"/>
<comment type="catalytic activity">
    <reaction evidence="4">
        <text>a ribonucleoside 5'-triphosphate + H2O = a ribonucleoside 5'-phosphate + diphosphate + H(+)</text>
        <dbReference type="Rhea" id="RHEA:23996"/>
        <dbReference type="ChEBI" id="CHEBI:15377"/>
        <dbReference type="ChEBI" id="CHEBI:15378"/>
        <dbReference type="ChEBI" id="CHEBI:33019"/>
        <dbReference type="ChEBI" id="CHEBI:58043"/>
        <dbReference type="ChEBI" id="CHEBI:61557"/>
        <dbReference type="EC" id="3.6.1.9"/>
    </reaction>
</comment>
<evidence type="ECO:0000313" key="6">
    <source>
        <dbReference type="Proteomes" id="UP000326202"/>
    </source>
</evidence>
<organism evidence="5 6">
    <name type="scientific">Hypericibacter terrae</name>
    <dbReference type="NCBI Taxonomy" id="2602015"/>
    <lineage>
        <taxon>Bacteria</taxon>
        <taxon>Pseudomonadati</taxon>
        <taxon>Pseudomonadota</taxon>
        <taxon>Alphaproteobacteria</taxon>
        <taxon>Rhodospirillales</taxon>
        <taxon>Dongiaceae</taxon>
        <taxon>Hypericibacter</taxon>
    </lineage>
</organism>
<evidence type="ECO:0000256" key="3">
    <source>
        <dbReference type="ARBA" id="ARBA00023080"/>
    </source>
</evidence>
<evidence type="ECO:0000256" key="4">
    <source>
        <dbReference type="HAMAP-Rule" id="MF_00528"/>
    </source>
</evidence>
<comment type="function">
    <text evidence="4">Nucleoside triphosphate pyrophosphatase. May have a dual role in cell division arrest and in preventing the incorporation of modified nucleotides into cellular nucleic acids.</text>
</comment>
<comment type="similarity">
    <text evidence="4">Belongs to the Maf family.</text>
</comment>
<name>A0A5J6MUU5_9PROT</name>
<dbReference type="GO" id="GO:0009117">
    <property type="term" value="P:nucleotide metabolic process"/>
    <property type="evidence" value="ECO:0007669"/>
    <property type="project" value="UniProtKB-KW"/>
</dbReference>
<evidence type="ECO:0000256" key="1">
    <source>
        <dbReference type="ARBA" id="ARBA00001968"/>
    </source>
</evidence>
<dbReference type="NCBIfam" id="TIGR00172">
    <property type="entry name" value="maf"/>
    <property type="match status" value="1"/>
</dbReference>
<dbReference type="PANTHER" id="PTHR43213">
    <property type="entry name" value="BIFUNCTIONAL DTTP/UTP PYROPHOSPHATASE/METHYLTRANSFERASE PROTEIN-RELATED"/>
    <property type="match status" value="1"/>
</dbReference>
<dbReference type="PIRSF" id="PIRSF006305">
    <property type="entry name" value="Maf"/>
    <property type="match status" value="1"/>
</dbReference>
<keyword evidence="3 4" id="KW-0546">Nucleotide metabolism</keyword>
<dbReference type="GO" id="GO:0047429">
    <property type="term" value="F:nucleoside triphosphate diphosphatase activity"/>
    <property type="evidence" value="ECO:0007669"/>
    <property type="project" value="UniProtKB-EC"/>
</dbReference>
<dbReference type="PANTHER" id="PTHR43213:SF5">
    <property type="entry name" value="BIFUNCTIONAL DTTP_UTP PYROPHOSPHATASE_METHYLTRANSFERASE PROTEIN-RELATED"/>
    <property type="match status" value="1"/>
</dbReference>
<dbReference type="Pfam" id="PF02545">
    <property type="entry name" value="Maf"/>
    <property type="match status" value="1"/>
</dbReference>
<dbReference type="KEGG" id="htq:FRZ44_51950"/>
<dbReference type="SUPFAM" id="SSF52972">
    <property type="entry name" value="ITPase-like"/>
    <property type="match status" value="1"/>
</dbReference>
<dbReference type="EMBL" id="CP042906">
    <property type="protein sequence ID" value="QEX19880.1"/>
    <property type="molecule type" value="Genomic_DNA"/>
</dbReference>
<reference evidence="5 6" key="1">
    <citation type="submission" date="2019-08" db="EMBL/GenBank/DDBJ databases">
        <title>Hyperibacter terrae gen. nov., sp. nov. and Hyperibacter viscosus sp. nov., two new members in the family Rhodospirillaceae isolated from the rhizosphere of Hypericum perforatum.</title>
        <authorList>
            <person name="Noviana Z."/>
        </authorList>
    </citation>
    <scope>NUCLEOTIDE SEQUENCE [LARGE SCALE GENOMIC DNA]</scope>
    <source>
        <strain evidence="5 6">R5913</strain>
    </source>
</reference>
<protein>
    <recommendedName>
        <fullName evidence="4">Nucleoside triphosphate pyrophosphatase</fullName>
        <ecNumber evidence="4">3.6.1.9</ecNumber>
    </recommendedName>
    <alternativeName>
        <fullName evidence="4">Nucleotide pyrophosphatase</fullName>
        <shortName evidence="4">Nucleotide PPase</shortName>
    </alternativeName>
</protein>
<dbReference type="InterPro" id="IPR003697">
    <property type="entry name" value="Maf-like"/>
</dbReference>
<sequence length="195" mass="21273">MLLASASPTRRRLLEQAGLEFSAEAAPIDEEEAKLALEGEGADGPALAEALAELKAVAVARRHPGAFVIGADQVLDCEGRRYDKPRDEAAARAQLMALRGRTHQLISALVVVRDGRRLWHHIDRATLTMRPFSPAFLDEYLARSMPGILSSVGAYQLEARGAQLFSRIEGDYFTILGLPLLPLLDFLRPHGLVPA</sequence>
<keyword evidence="6" id="KW-1185">Reference proteome</keyword>
<comment type="subcellular location">
    <subcellularLocation>
        <location evidence="4">Cytoplasm</location>
    </subcellularLocation>
</comment>
<dbReference type="EC" id="3.6.1.9" evidence="4"/>
<dbReference type="AlphaFoldDB" id="A0A5J6MUU5"/>
<feature type="active site" description="Proton acceptor" evidence="4">
    <location>
        <position position="72"/>
    </location>
</feature>
<dbReference type="InterPro" id="IPR029001">
    <property type="entry name" value="ITPase-like_fam"/>
</dbReference>